<organism evidence="8">
    <name type="scientific">Methyloraptor flagellatus</name>
    <dbReference type="NCBI Taxonomy" id="3162530"/>
    <lineage>
        <taxon>Bacteria</taxon>
        <taxon>Pseudomonadati</taxon>
        <taxon>Pseudomonadota</taxon>
        <taxon>Alphaproteobacteria</taxon>
        <taxon>Hyphomicrobiales</taxon>
        <taxon>Ancalomicrobiaceae</taxon>
        <taxon>Methyloraptor</taxon>
    </lineage>
</organism>
<dbReference type="GO" id="GO:0004497">
    <property type="term" value="F:monooxygenase activity"/>
    <property type="evidence" value="ECO:0007669"/>
    <property type="project" value="UniProtKB-KW"/>
</dbReference>
<dbReference type="PANTHER" id="PTHR30011">
    <property type="entry name" value="ALKANESULFONATE MONOOXYGENASE-RELATED"/>
    <property type="match status" value="1"/>
</dbReference>
<feature type="binding site" evidence="6">
    <location>
        <position position="225"/>
    </location>
    <ligand>
        <name>FMN</name>
        <dbReference type="ChEBI" id="CHEBI:58210"/>
    </ligand>
</feature>
<dbReference type="PIRSF" id="PIRSF000337">
    <property type="entry name" value="NTA_MOA"/>
    <property type="match status" value="1"/>
</dbReference>
<evidence type="ECO:0000256" key="5">
    <source>
        <dbReference type="ARBA" id="ARBA00033748"/>
    </source>
</evidence>
<feature type="domain" description="Luciferase-like" evidence="7">
    <location>
        <begin position="9"/>
        <end position="381"/>
    </location>
</feature>
<feature type="binding site" evidence="6">
    <location>
        <position position="54"/>
    </location>
    <ligand>
        <name>FMN</name>
        <dbReference type="ChEBI" id="CHEBI:58210"/>
    </ligand>
</feature>
<dbReference type="EC" id="1.14.-.-" evidence="8"/>
<dbReference type="RefSeq" id="WP_407049099.1">
    <property type="nucleotide sequence ID" value="NZ_CP158568.1"/>
</dbReference>
<evidence type="ECO:0000256" key="4">
    <source>
        <dbReference type="ARBA" id="ARBA00023033"/>
    </source>
</evidence>
<evidence type="ECO:0000256" key="6">
    <source>
        <dbReference type="PIRSR" id="PIRSR000337-1"/>
    </source>
</evidence>
<sequence>MTAKRFHLGWFMNFTPDEWNGPIAAGGLPFDGGFYIDMARAMERACFDYIMIEDTLMVPDAYGHTPEAYLKHVIMAPKHDPAPLAALLGASTTRLGVVATLSTMAYPPFMLARLCTTLDHICKGRFGWNIVTSGEDLAAKNFGMDALPPRHLRYDMADEYVALCKALWHSWAPDTVIRDHETGTYADYRKVAPINFEGRFFKCRGPLNVAPGPQIEPTFVQAGGSPRGRKFAAETADSIIAPSSGIAGNKAYRDDVRAKAIEAGRNPDDVKVLFLAAPIIGATEKEAWERFNAIAEAPGYFEKVLAMISSITDIDFSQFALDEELPKLTTNGEQGSLDAFAQWGSGKTLRQLCLDQVSRGLDGLVGTPKQVAKRMAEIAEAVGGDGFLITRPNTTLISRQYINDICEGLVPELQRLGVVRTEYTKSSLRETLREF</sequence>
<dbReference type="NCBIfam" id="TIGR03860">
    <property type="entry name" value="FMN_nitrolo"/>
    <property type="match status" value="1"/>
</dbReference>
<feature type="binding site" evidence="6">
    <location>
        <position position="154"/>
    </location>
    <ligand>
        <name>FMN</name>
        <dbReference type="ChEBI" id="CHEBI:58210"/>
    </ligand>
</feature>
<evidence type="ECO:0000256" key="3">
    <source>
        <dbReference type="ARBA" id="ARBA00023002"/>
    </source>
</evidence>
<gene>
    <name evidence="8" type="ORF">ABS361_18400</name>
</gene>
<evidence type="ECO:0000256" key="2">
    <source>
        <dbReference type="ARBA" id="ARBA00022643"/>
    </source>
</evidence>
<keyword evidence="2 6" id="KW-0288">FMN</keyword>
<evidence type="ECO:0000259" key="7">
    <source>
        <dbReference type="Pfam" id="PF00296"/>
    </source>
</evidence>
<dbReference type="Pfam" id="PF00296">
    <property type="entry name" value="Bac_luciferase"/>
    <property type="match status" value="1"/>
</dbReference>
<dbReference type="Gene3D" id="3.20.20.30">
    <property type="entry name" value="Luciferase-like domain"/>
    <property type="match status" value="1"/>
</dbReference>
<reference evidence="8" key="1">
    <citation type="submission" date="2024-06" db="EMBL/GenBank/DDBJ databases">
        <title>Methylostella associata gen. nov., sp. nov., a novel Ancalomicrobiaceae-affiliated facultatively methylotrophic bacteria that feed on methanotrophs of the genus Methylococcus.</title>
        <authorList>
            <person name="Saltykova V."/>
            <person name="Danilova O.V."/>
            <person name="Oshkin I.Y."/>
            <person name="Belova S.E."/>
            <person name="Pimenov N.V."/>
            <person name="Dedysh S.N."/>
        </authorList>
    </citation>
    <scope>NUCLEOTIDE SEQUENCE</scope>
    <source>
        <strain evidence="8">S20</strain>
    </source>
</reference>
<dbReference type="InterPro" id="IPR051260">
    <property type="entry name" value="Diverse_substr_monoxygenases"/>
</dbReference>
<dbReference type="InterPro" id="IPR011251">
    <property type="entry name" value="Luciferase-like_dom"/>
</dbReference>
<protein>
    <submittedName>
        <fullName evidence="8">NtaA/DmoA family FMN-dependent monooxygenase</fullName>
        <ecNumber evidence="8">1.14.-.-</ecNumber>
    </submittedName>
</protein>
<proteinExistence type="inferred from homology"/>
<evidence type="ECO:0000313" key="8">
    <source>
        <dbReference type="EMBL" id="XBY44003.1"/>
    </source>
</evidence>
<comment type="similarity">
    <text evidence="5">Belongs to the NtaA/SnaA/DszA monooxygenase family.</text>
</comment>
<keyword evidence="3 8" id="KW-0560">Oxidoreductase</keyword>
<dbReference type="SUPFAM" id="SSF51679">
    <property type="entry name" value="Bacterial luciferase-like"/>
    <property type="match status" value="1"/>
</dbReference>
<feature type="binding site" evidence="6">
    <location>
        <position position="100"/>
    </location>
    <ligand>
        <name>FMN</name>
        <dbReference type="ChEBI" id="CHEBI:58210"/>
    </ligand>
</feature>
<keyword evidence="1 6" id="KW-0285">Flavoprotein</keyword>
<evidence type="ECO:0000256" key="1">
    <source>
        <dbReference type="ARBA" id="ARBA00022630"/>
    </source>
</evidence>
<dbReference type="InterPro" id="IPR036661">
    <property type="entry name" value="Luciferase-like_sf"/>
</dbReference>
<name>A0AAU7XAC2_9HYPH</name>
<keyword evidence="4 8" id="KW-0503">Monooxygenase</keyword>
<dbReference type="GO" id="GO:0016705">
    <property type="term" value="F:oxidoreductase activity, acting on paired donors, with incorporation or reduction of molecular oxygen"/>
    <property type="evidence" value="ECO:0007669"/>
    <property type="project" value="InterPro"/>
</dbReference>
<dbReference type="InterPro" id="IPR016215">
    <property type="entry name" value="NTA_MOA"/>
</dbReference>
<accession>A0AAU7XAC2</accession>
<dbReference type="KEGG" id="mflg:ABS361_18400"/>
<dbReference type="PANTHER" id="PTHR30011:SF16">
    <property type="entry name" value="C2H2 FINGER DOMAIN TRANSCRIPTION FACTOR (EUROFUNG)-RELATED"/>
    <property type="match status" value="1"/>
</dbReference>
<dbReference type="EMBL" id="CP158568">
    <property type="protein sequence ID" value="XBY44003.1"/>
    <property type="molecule type" value="Genomic_DNA"/>
</dbReference>
<dbReference type="AlphaFoldDB" id="A0AAU7XAC2"/>